<dbReference type="Proteomes" id="UP001165121">
    <property type="component" value="Unassembled WGS sequence"/>
</dbReference>
<comment type="caution">
    <text evidence="1">The sequence shown here is derived from an EMBL/GenBank/DDBJ whole genome shotgun (WGS) entry which is preliminary data.</text>
</comment>
<name>A0A9W6Y7V4_9STRA</name>
<dbReference type="EMBL" id="BSXT01003496">
    <property type="protein sequence ID" value="GMF54415.1"/>
    <property type="molecule type" value="Genomic_DNA"/>
</dbReference>
<dbReference type="OrthoDB" id="2746173at2759"/>
<proteinExistence type="predicted"/>
<sequence>MLDNATAKVCYRFTIVQLRTLASKLNLPEEGVTTPSEDRVNRVEALVMLCRRLSEASKLLTVAGEFGRGMGPYSRVVKATAQLIVNQQRELVYFNSKLVRSRINQYATAVHEQGSPLRICWSFFDGTKQYVARPSARARHG</sequence>
<dbReference type="AlphaFoldDB" id="A0A9W6Y7V4"/>
<gene>
    <name evidence="1" type="ORF">Pfra01_002270400</name>
</gene>
<evidence type="ECO:0000313" key="1">
    <source>
        <dbReference type="EMBL" id="GMF54415.1"/>
    </source>
</evidence>
<organism evidence="1 2">
    <name type="scientific">Phytophthora fragariaefolia</name>
    <dbReference type="NCBI Taxonomy" id="1490495"/>
    <lineage>
        <taxon>Eukaryota</taxon>
        <taxon>Sar</taxon>
        <taxon>Stramenopiles</taxon>
        <taxon>Oomycota</taxon>
        <taxon>Peronosporomycetes</taxon>
        <taxon>Peronosporales</taxon>
        <taxon>Peronosporaceae</taxon>
        <taxon>Phytophthora</taxon>
    </lineage>
</organism>
<protein>
    <submittedName>
        <fullName evidence="1">Unnamed protein product</fullName>
    </submittedName>
</protein>
<evidence type="ECO:0000313" key="2">
    <source>
        <dbReference type="Proteomes" id="UP001165121"/>
    </source>
</evidence>
<reference evidence="1" key="1">
    <citation type="submission" date="2023-04" db="EMBL/GenBank/DDBJ databases">
        <title>Phytophthora fragariaefolia NBRC 109709.</title>
        <authorList>
            <person name="Ichikawa N."/>
            <person name="Sato H."/>
            <person name="Tonouchi N."/>
        </authorList>
    </citation>
    <scope>NUCLEOTIDE SEQUENCE</scope>
    <source>
        <strain evidence="1">NBRC 109709</strain>
    </source>
</reference>
<keyword evidence="2" id="KW-1185">Reference proteome</keyword>
<accession>A0A9W6Y7V4</accession>